<feature type="transmembrane region" description="Helical" evidence="1">
    <location>
        <begin position="17"/>
        <end position="37"/>
    </location>
</feature>
<evidence type="ECO:0000313" key="2">
    <source>
        <dbReference type="EMBL" id="SDE84809.1"/>
    </source>
</evidence>
<organism evidence="2 3">
    <name type="scientific">Pricia antarctica</name>
    <dbReference type="NCBI Taxonomy" id="641691"/>
    <lineage>
        <taxon>Bacteria</taxon>
        <taxon>Pseudomonadati</taxon>
        <taxon>Bacteroidota</taxon>
        <taxon>Flavobacteriia</taxon>
        <taxon>Flavobacteriales</taxon>
        <taxon>Flavobacteriaceae</taxon>
        <taxon>Pricia</taxon>
    </lineage>
</organism>
<evidence type="ECO:0000313" key="3">
    <source>
        <dbReference type="Proteomes" id="UP000199109"/>
    </source>
</evidence>
<dbReference type="AlphaFoldDB" id="A0A1G7G9V5"/>
<dbReference type="STRING" id="641691.SAMN05421636_10832"/>
<keyword evidence="1" id="KW-1133">Transmembrane helix</keyword>
<sequence>MKILLVHIKREFTKENLIAAMSCLVLSLSIFFIMKVMGR</sequence>
<dbReference type="EMBL" id="FNAO01000008">
    <property type="protein sequence ID" value="SDE84809.1"/>
    <property type="molecule type" value="Genomic_DNA"/>
</dbReference>
<keyword evidence="1" id="KW-0812">Transmembrane</keyword>
<reference evidence="2 3" key="1">
    <citation type="submission" date="2016-10" db="EMBL/GenBank/DDBJ databases">
        <authorList>
            <person name="de Groot N.N."/>
        </authorList>
    </citation>
    <scope>NUCLEOTIDE SEQUENCE [LARGE SCALE GENOMIC DNA]</scope>
    <source>
        <strain evidence="2 3">DSM 23421</strain>
    </source>
</reference>
<accession>A0A1G7G9V5</accession>
<protein>
    <submittedName>
        <fullName evidence="2">Uncharacterized protein</fullName>
    </submittedName>
</protein>
<keyword evidence="1" id="KW-0472">Membrane</keyword>
<name>A0A1G7G9V5_9FLAO</name>
<gene>
    <name evidence="2" type="ORF">SAMN05421636_10832</name>
</gene>
<keyword evidence="3" id="KW-1185">Reference proteome</keyword>
<proteinExistence type="predicted"/>
<dbReference type="Proteomes" id="UP000199109">
    <property type="component" value="Unassembled WGS sequence"/>
</dbReference>
<evidence type="ECO:0000256" key="1">
    <source>
        <dbReference type="SAM" id="Phobius"/>
    </source>
</evidence>